<geneLocation type="plasmid" evidence="2 3">
    <name>AZO_p6</name>
</geneLocation>
<dbReference type="Pfam" id="PF01370">
    <property type="entry name" value="Epimerase"/>
    <property type="match status" value="1"/>
</dbReference>
<dbReference type="InterPro" id="IPR036291">
    <property type="entry name" value="NAD(P)-bd_dom_sf"/>
</dbReference>
<proteinExistence type="predicted"/>
<dbReference type="Gene3D" id="3.40.50.720">
    <property type="entry name" value="NAD(P)-binding Rossmann-like Domain"/>
    <property type="match status" value="1"/>
</dbReference>
<keyword evidence="3" id="KW-1185">Reference proteome</keyword>
<dbReference type="EMBL" id="FQ311874">
    <property type="protein sequence ID" value="CBS91559.1"/>
    <property type="molecule type" value="Genomic_DNA"/>
</dbReference>
<dbReference type="HOGENOM" id="CLU_007383_1_0_5"/>
<evidence type="ECO:0000259" key="1">
    <source>
        <dbReference type="Pfam" id="PF01370"/>
    </source>
</evidence>
<dbReference type="CDD" id="cd08946">
    <property type="entry name" value="SDR_e"/>
    <property type="match status" value="1"/>
</dbReference>
<accession>G7ZJ26</accession>
<organism evidence="2 3">
    <name type="scientific">Azospirillum lipoferum (strain 4B)</name>
    <dbReference type="NCBI Taxonomy" id="862719"/>
    <lineage>
        <taxon>Bacteria</taxon>
        <taxon>Pseudomonadati</taxon>
        <taxon>Pseudomonadota</taxon>
        <taxon>Alphaproteobacteria</taxon>
        <taxon>Rhodospirillales</taxon>
        <taxon>Azospirillaceae</taxon>
        <taxon>Azospirillum</taxon>
    </lineage>
</organism>
<dbReference type="AlphaFoldDB" id="G7ZJ26"/>
<feature type="domain" description="NAD-dependent epimerase/dehydratase" evidence="1">
    <location>
        <begin position="10"/>
        <end position="246"/>
    </location>
</feature>
<keyword evidence="2" id="KW-0614">Plasmid</keyword>
<dbReference type="PANTHER" id="PTHR43245">
    <property type="entry name" value="BIFUNCTIONAL POLYMYXIN RESISTANCE PROTEIN ARNA"/>
    <property type="match status" value="1"/>
</dbReference>
<dbReference type="InterPro" id="IPR001509">
    <property type="entry name" value="Epimerase_deHydtase"/>
</dbReference>
<dbReference type="PANTHER" id="PTHR43245:SF23">
    <property type="entry name" value="NAD(P)-BINDING DOMAIN-CONTAINING PROTEIN"/>
    <property type="match status" value="1"/>
</dbReference>
<dbReference type="Proteomes" id="UP000005667">
    <property type="component" value="Plasmid AZO_p6"/>
</dbReference>
<dbReference type="SUPFAM" id="SSF51735">
    <property type="entry name" value="NAD(P)-binding Rossmann-fold domains"/>
    <property type="match status" value="1"/>
</dbReference>
<gene>
    <name evidence="2" type="ordered locus">AZOLI_p60144</name>
</gene>
<reference evidence="3" key="1">
    <citation type="journal article" date="2011" name="PLoS Genet.">
        <title>Azospirillum genomes reveal transition of bacteria from aquatic to terrestrial environments.</title>
        <authorList>
            <person name="Wisniewski-Dye F."/>
            <person name="Borziak K."/>
            <person name="Khalsa-Moyers G."/>
            <person name="Alexandre G."/>
            <person name="Sukharnikov L.O."/>
            <person name="Wuichet K."/>
            <person name="Hurst G.B."/>
            <person name="McDonald W.H."/>
            <person name="Robertson J.S."/>
            <person name="Barbe V."/>
            <person name="Calteau A."/>
            <person name="Rouy Z."/>
            <person name="Mangenot S."/>
            <person name="Prigent-Combaret C."/>
            <person name="Normand P."/>
            <person name="Boyer M."/>
            <person name="Siguier P."/>
            <person name="Dessaux Y."/>
            <person name="Elmerich C."/>
            <person name="Condemine G."/>
            <person name="Krishnen G."/>
            <person name="Kennedy I."/>
            <person name="Paterson A.H."/>
            <person name="Gonzalez V."/>
            <person name="Mavingui P."/>
            <person name="Zhulin I.B."/>
        </authorList>
    </citation>
    <scope>NUCLEOTIDE SEQUENCE [LARGE SCALE GENOMIC DNA]</scope>
    <source>
        <strain evidence="3">4B</strain>
    </source>
</reference>
<name>G7ZJ26_AZOL4</name>
<dbReference type="InterPro" id="IPR050177">
    <property type="entry name" value="Lipid_A_modif_metabolic_enz"/>
</dbReference>
<dbReference type="KEGG" id="ali:AZOLI_p60144"/>
<sequence>MWRSGPSMRVLISGNLGYIGPVMVDLFKQAGHHVTGFDTGYFEECLVPDGRRLAPPDRQILCDIRKVEPEHLDGADAVVHLAGLSNDPMGALDPGLTERINTGGTRRLANLARECGVGRFVFASSCSIYGAAADGGLLDEQAPFNPVSAYAVSKVAGEDVLRELAAPGFSPVFLRNATAFGVSPRMRFDLVLNNLMGWAWTTGEIRVLSDGTPWRPLVHIEDISRAALAAVTAPADAIHAQAFNIGRADANYQVRDIALAVGRRQPEATVSFTGETVNDPRSYRVDFTKALTKLPGFEPYWTLERGCEELCSWLSAGSLAGRDFQSRLFIRLKQLQHRMEKGELDADLQLLPPSV</sequence>
<evidence type="ECO:0000313" key="2">
    <source>
        <dbReference type="EMBL" id="CBS91559.1"/>
    </source>
</evidence>
<evidence type="ECO:0000313" key="3">
    <source>
        <dbReference type="Proteomes" id="UP000005667"/>
    </source>
</evidence>
<protein>
    <submittedName>
        <fullName evidence="2">Sugar nucleotide epimerase</fullName>
    </submittedName>
</protein>